<evidence type="ECO:0000313" key="11">
    <source>
        <dbReference type="EMBL" id="MPV86114.1"/>
    </source>
</evidence>
<dbReference type="InterPro" id="IPR004846">
    <property type="entry name" value="T2SS/T3SS_dom"/>
</dbReference>
<evidence type="ECO:0000256" key="9">
    <source>
        <dbReference type="SAM" id="SignalP"/>
    </source>
</evidence>
<comment type="caution">
    <text evidence="11">The sequence shown here is derived from an EMBL/GenBank/DDBJ whole genome shotgun (WGS) entry which is preliminary data.</text>
</comment>
<dbReference type="EMBL" id="WHNW01000004">
    <property type="protein sequence ID" value="MPV86114.1"/>
    <property type="molecule type" value="Genomic_DNA"/>
</dbReference>
<comment type="similarity">
    <text evidence="7">Belongs to the bacterial secretin family.</text>
</comment>
<dbReference type="AlphaFoldDB" id="A0A6N7ETH2"/>
<dbReference type="PANTHER" id="PTHR30604">
    <property type="entry name" value="PROTEIN TRANSPORT PROTEIN HOFQ"/>
    <property type="match status" value="1"/>
</dbReference>
<proteinExistence type="inferred from homology"/>
<evidence type="ECO:0000256" key="8">
    <source>
        <dbReference type="RuleBase" id="RU004004"/>
    </source>
</evidence>
<keyword evidence="4" id="KW-0653">Protein transport</keyword>
<evidence type="ECO:0000256" key="2">
    <source>
        <dbReference type="ARBA" id="ARBA00022448"/>
    </source>
</evidence>
<protein>
    <submittedName>
        <fullName evidence="11">Type IV pilus secretin PilQ</fullName>
    </submittedName>
</protein>
<dbReference type="Gene3D" id="3.30.1370.120">
    <property type="match status" value="1"/>
</dbReference>
<keyword evidence="3 9" id="KW-0732">Signal</keyword>
<dbReference type="Gene3D" id="2.60.40.3470">
    <property type="match status" value="1"/>
</dbReference>
<dbReference type="Pfam" id="PF00263">
    <property type="entry name" value="Secretin"/>
    <property type="match status" value="1"/>
</dbReference>
<gene>
    <name evidence="11" type="primary">pilQ</name>
    <name evidence="11" type="ORF">GCU85_05125</name>
</gene>
<dbReference type="InParanoid" id="A0A6N7ETH2"/>
<dbReference type="PRINTS" id="PR00811">
    <property type="entry name" value="BCTERIALGSPD"/>
</dbReference>
<keyword evidence="5" id="KW-0472">Membrane</keyword>
<evidence type="ECO:0000256" key="6">
    <source>
        <dbReference type="ARBA" id="ARBA00023237"/>
    </source>
</evidence>
<feature type="domain" description="Secretin/TonB short N-terminal" evidence="10">
    <location>
        <begin position="288"/>
        <end position="336"/>
    </location>
</feature>
<dbReference type="Pfam" id="PF11741">
    <property type="entry name" value="AMIN"/>
    <property type="match status" value="2"/>
</dbReference>
<keyword evidence="2 8" id="KW-0813">Transport</keyword>
<dbReference type="InterPro" id="IPR011662">
    <property type="entry name" value="Secretin/TonB_short_N"/>
</dbReference>
<evidence type="ECO:0000313" key="12">
    <source>
        <dbReference type="Proteomes" id="UP000471298"/>
    </source>
</evidence>
<dbReference type="FunCoup" id="A0A6N7ETH2">
    <property type="interactions" value="77"/>
</dbReference>
<dbReference type="InterPro" id="IPR021731">
    <property type="entry name" value="AMIN_dom"/>
</dbReference>
<keyword evidence="12" id="KW-1185">Reference proteome</keyword>
<evidence type="ECO:0000256" key="3">
    <source>
        <dbReference type="ARBA" id="ARBA00022729"/>
    </source>
</evidence>
<dbReference type="InterPro" id="IPR005644">
    <property type="entry name" value="NolW-like"/>
</dbReference>
<evidence type="ECO:0000256" key="5">
    <source>
        <dbReference type="ARBA" id="ARBA00023136"/>
    </source>
</evidence>
<keyword evidence="6" id="KW-0998">Cell outer membrane</keyword>
<evidence type="ECO:0000256" key="4">
    <source>
        <dbReference type="ARBA" id="ARBA00022927"/>
    </source>
</evidence>
<dbReference type="InterPro" id="IPR038591">
    <property type="entry name" value="NolW-like_sf"/>
</dbReference>
<accession>A0A6N7ETH2</accession>
<organism evidence="11 12">
    <name type="scientific">Ostreibacterium oceani</name>
    <dbReference type="NCBI Taxonomy" id="2654998"/>
    <lineage>
        <taxon>Bacteria</taxon>
        <taxon>Pseudomonadati</taxon>
        <taxon>Pseudomonadota</taxon>
        <taxon>Gammaproteobacteria</taxon>
        <taxon>Cardiobacteriales</taxon>
        <taxon>Ostreibacteriaceae</taxon>
        <taxon>Ostreibacterium</taxon>
    </lineage>
</organism>
<dbReference type="GO" id="GO:0009279">
    <property type="term" value="C:cell outer membrane"/>
    <property type="evidence" value="ECO:0007669"/>
    <property type="project" value="UniProtKB-SubCell"/>
</dbReference>
<name>A0A6N7ETH2_9GAMM</name>
<dbReference type="Gene3D" id="3.30.1370.130">
    <property type="match status" value="1"/>
</dbReference>
<dbReference type="SMART" id="SM00965">
    <property type="entry name" value="STN"/>
    <property type="match status" value="1"/>
</dbReference>
<dbReference type="Pfam" id="PF07660">
    <property type="entry name" value="STN"/>
    <property type="match status" value="1"/>
</dbReference>
<dbReference type="InterPro" id="IPR051808">
    <property type="entry name" value="Type_IV_pilus_biogenesis"/>
</dbReference>
<dbReference type="NCBIfam" id="TIGR02515">
    <property type="entry name" value="IV_pilus_PilQ"/>
    <property type="match status" value="1"/>
</dbReference>
<evidence type="ECO:0000259" key="10">
    <source>
        <dbReference type="SMART" id="SM00965"/>
    </source>
</evidence>
<dbReference type="Gene3D" id="2.60.40.3500">
    <property type="match status" value="1"/>
</dbReference>
<dbReference type="GO" id="GO:0009306">
    <property type="term" value="P:protein secretion"/>
    <property type="evidence" value="ECO:0007669"/>
    <property type="project" value="InterPro"/>
</dbReference>
<dbReference type="Pfam" id="PF03958">
    <property type="entry name" value="Secretin_N"/>
    <property type="match status" value="1"/>
</dbReference>
<reference evidence="11 12" key="1">
    <citation type="submission" date="2019-10" db="EMBL/GenBank/DDBJ databases">
        <title>Cardiobacteriales fam. a chemoheterotrophic member of the order Cardiobacteriales, and proposal of Cardiobacteriales fam. nov.</title>
        <authorList>
            <person name="Wang C."/>
        </authorList>
    </citation>
    <scope>NUCLEOTIDE SEQUENCE [LARGE SCALE GENOMIC DNA]</scope>
    <source>
        <strain evidence="11 12">ML27</strain>
    </source>
</reference>
<dbReference type="InterPro" id="IPR001775">
    <property type="entry name" value="GspD/PilQ"/>
</dbReference>
<dbReference type="InterPro" id="IPR013355">
    <property type="entry name" value="Pilus_4_PilQ"/>
</dbReference>
<dbReference type="PANTHER" id="PTHR30604:SF1">
    <property type="entry name" value="DNA UTILIZATION PROTEIN HOFQ"/>
    <property type="match status" value="1"/>
</dbReference>
<evidence type="ECO:0000256" key="1">
    <source>
        <dbReference type="ARBA" id="ARBA00004370"/>
    </source>
</evidence>
<dbReference type="Proteomes" id="UP000471298">
    <property type="component" value="Unassembled WGS sequence"/>
</dbReference>
<feature type="signal peptide" evidence="9">
    <location>
        <begin position="1"/>
        <end position="28"/>
    </location>
</feature>
<sequence>MKGITMLKQTKPLSLIIATTLAVTPAWAGDINSVISGRNADGAYEIQLIGSGFSGVSSYSLNEPAKIVIDIPNGKSNLTSSVTEIKSPLVTDIAVIEGDDRVRATINLTKASPYKIVDTDNKITIAIQEPSQVKSQRVPEAVANQASTVDFKRGAEGQGVVEIALPHENASVDIQRQGTKIIAQLRGSQFGQAKRLNVQDFGTPAKHVDIRKNQLQIDTLTDNYEIVSYQSDNRFLIELSKPLKEELDQALLPPGDSRKQYDGEPLSLNFQDIEVRAVLQLIGDFTNTNIVVSDEVSGSITLRLNDVPWDQALDIILQTKGLGKEENSGVIYVAPAATIAGNKRAAYDIVNVERELAPTQSQLIQIQYARAENLEKIIRDTNRSTSGAEGRNNNGLLSARGTIAVDPRTNTLIVNDVPSSIQKVRALIGELDVAVNQVLIDARIVSASNDFTHELGIRWGGAFVGASGGNIIGGGGSLAAADTITSSARDNLASGSSSAITAPSLNNRLGVNLGSSNPTGILGVQLLGSDFLLDLELSALENEGRGEIISSPRVITQDGNSANISQGTEIPYTTRDDSGTPTVAFKEVNLELNVTPKIAPNQMVDMILEIDKDTVGALTQTLDGVVPSINTNNVSTQVLVDNGQTVVLGGVYEQTKTKSVSKVPVLGDLPVVGRAFRRDLNSVQKSELLIFVTPKIVDKRYVSEDKFSEIRN</sequence>
<feature type="chain" id="PRO_5027109085" evidence="9">
    <location>
        <begin position="29"/>
        <end position="712"/>
    </location>
</feature>
<evidence type="ECO:0000256" key="7">
    <source>
        <dbReference type="RuleBase" id="RU004003"/>
    </source>
</evidence>
<comment type="subcellular location">
    <subcellularLocation>
        <location evidence="8">Cell outer membrane</location>
    </subcellularLocation>
    <subcellularLocation>
        <location evidence="1">Membrane</location>
    </subcellularLocation>
</comment>